<dbReference type="PROSITE" id="PS51257">
    <property type="entry name" value="PROKAR_LIPOPROTEIN"/>
    <property type="match status" value="1"/>
</dbReference>
<feature type="non-terminal residue" evidence="1">
    <location>
        <position position="296"/>
    </location>
</feature>
<reference evidence="1" key="1">
    <citation type="submission" date="2018-05" db="EMBL/GenBank/DDBJ databases">
        <authorList>
            <person name="Lanie J.A."/>
            <person name="Ng W.-L."/>
            <person name="Kazmierczak K.M."/>
            <person name="Andrzejewski T.M."/>
            <person name="Davidsen T.M."/>
            <person name="Wayne K.J."/>
            <person name="Tettelin H."/>
            <person name="Glass J.I."/>
            <person name="Rusch D."/>
            <person name="Podicherti R."/>
            <person name="Tsui H.-C.T."/>
            <person name="Winkler M.E."/>
        </authorList>
    </citation>
    <scope>NUCLEOTIDE SEQUENCE</scope>
</reference>
<organism evidence="1">
    <name type="scientific">marine metagenome</name>
    <dbReference type="NCBI Taxonomy" id="408172"/>
    <lineage>
        <taxon>unclassified sequences</taxon>
        <taxon>metagenomes</taxon>
        <taxon>ecological metagenomes</taxon>
    </lineage>
</organism>
<sequence length="296" mass="31074">MRKVLLPAFAILVGGCAGTTTQLASISPAAVEAEQVVLRQHNEEGSQLVYRVTLQQETQMPGLGSEVINQTETMRWTVQSVAPDGDATITVTTEHTSVELVGLAGNEFYDSDSDDAPATPAAQLAAARVGLSYSMVMGADGRVKAVQGTEQLIEVMLASLPPEAVAMVEQMFNEDVLMQQMSQVFPTDPVGPGDSWQNSASTANPMFGTMTTNLTFVLDGVEQRDGRTVALISITGEIVFGDASGGPLAGLGDVVIGDTEMLGTMTFDVDRGVILSHDTTNNVTVTVSVAGQSMSV</sequence>
<gene>
    <name evidence="1" type="ORF">METZ01_LOCUS335296</name>
</gene>
<proteinExistence type="predicted"/>
<accession>A0A382QCY8</accession>
<dbReference type="EMBL" id="UINC01113069">
    <property type="protein sequence ID" value="SVC82442.1"/>
    <property type="molecule type" value="Genomic_DNA"/>
</dbReference>
<evidence type="ECO:0000313" key="1">
    <source>
        <dbReference type="EMBL" id="SVC82442.1"/>
    </source>
</evidence>
<name>A0A382QCY8_9ZZZZ</name>
<dbReference type="AlphaFoldDB" id="A0A382QCY8"/>
<dbReference type="InterPro" id="IPR046230">
    <property type="entry name" value="DUF6263"/>
</dbReference>
<dbReference type="Pfam" id="PF19777">
    <property type="entry name" value="DUF6263"/>
    <property type="match status" value="1"/>
</dbReference>
<protein>
    <submittedName>
        <fullName evidence="1">Uncharacterized protein</fullName>
    </submittedName>
</protein>